<reference evidence="2 3" key="1">
    <citation type="submission" date="2019-06" db="EMBL/GenBank/DDBJ databases">
        <authorList>
            <person name="Li J."/>
        </authorList>
    </citation>
    <scope>NUCLEOTIDE SEQUENCE [LARGE SCALE GENOMIC DNA]</scope>
    <source>
        <strain evidence="2 3">LMG 28165</strain>
    </source>
</reference>
<accession>A0A5C4U3B0</accession>
<comment type="caution">
    <text evidence="2">The sequence shown here is derived from an EMBL/GenBank/DDBJ whole genome shotgun (WGS) entry which is preliminary data.</text>
</comment>
<keyword evidence="1" id="KW-0472">Membrane</keyword>
<keyword evidence="3" id="KW-1185">Reference proteome</keyword>
<gene>
    <name evidence="2" type="ORF">FHE74_07665</name>
</gene>
<feature type="transmembrane region" description="Helical" evidence="1">
    <location>
        <begin position="49"/>
        <end position="71"/>
    </location>
</feature>
<feature type="transmembrane region" description="Helical" evidence="1">
    <location>
        <begin position="78"/>
        <end position="98"/>
    </location>
</feature>
<dbReference type="RefSeq" id="WP_139465912.1">
    <property type="nucleotide sequence ID" value="NZ_VDHJ01000009.1"/>
</dbReference>
<evidence type="ECO:0000256" key="1">
    <source>
        <dbReference type="SAM" id="Phobius"/>
    </source>
</evidence>
<dbReference type="InterPro" id="IPR025962">
    <property type="entry name" value="SdpI/YhfL"/>
</dbReference>
<organism evidence="2 3">
    <name type="scientific">Corynebacterium tapiri</name>
    <dbReference type="NCBI Taxonomy" id="1448266"/>
    <lineage>
        <taxon>Bacteria</taxon>
        <taxon>Bacillati</taxon>
        <taxon>Actinomycetota</taxon>
        <taxon>Actinomycetes</taxon>
        <taxon>Mycobacteriales</taxon>
        <taxon>Corynebacteriaceae</taxon>
        <taxon>Corynebacterium</taxon>
    </lineage>
</organism>
<dbReference type="EMBL" id="VDHJ01000009">
    <property type="protein sequence ID" value="TNL96883.1"/>
    <property type="molecule type" value="Genomic_DNA"/>
</dbReference>
<proteinExistence type="predicted"/>
<dbReference type="AlphaFoldDB" id="A0A5C4U3B0"/>
<sequence length="141" mass="14352">MIAVALVLGVLGLALAVISGLALLKKLPGNPIVGIRVAEVRKSREIWDAAHHVAGAAWMVGAVALLIGALVASRAEGWLWLIPVAMVIVALIALGAGANLGARLAASIDVAQEVEAAQAPAPAPKAQVNLDAVRKAARDQK</sequence>
<keyword evidence="1" id="KW-0812">Transmembrane</keyword>
<protein>
    <submittedName>
        <fullName evidence="2">SdpI family protein</fullName>
    </submittedName>
</protein>
<dbReference type="Pfam" id="PF13630">
    <property type="entry name" value="SdpI"/>
    <property type="match status" value="1"/>
</dbReference>
<dbReference type="Proteomes" id="UP000312032">
    <property type="component" value="Unassembled WGS sequence"/>
</dbReference>
<keyword evidence="1" id="KW-1133">Transmembrane helix</keyword>
<name>A0A5C4U3B0_9CORY</name>
<evidence type="ECO:0000313" key="3">
    <source>
        <dbReference type="Proteomes" id="UP000312032"/>
    </source>
</evidence>
<evidence type="ECO:0000313" key="2">
    <source>
        <dbReference type="EMBL" id="TNL96883.1"/>
    </source>
</evidence>